<accession>A0A5B7K2U2</accession>
<reference evidence="2 3" key="1">
    <citation type="submission" date="2019-05" db="EMBL/GenBank/DDBJ databases">
        <title>Another draft genome of Portunus trituberculatus and its Hox gene families provides insights of decapod evolution.</title>
        <authorList>
            <person name="Jeong J.-H."/>
            <person name="Song I."/>
            <person name="Kim S."/>
            <person name="Choi T."/>
            <person name="Kim D."/>
            <person name="Ryu S."/>
            <person name="Kim W."/>
        </authorList>
    </citation>
    <scope>NUCLEOTIDE SEQUENCE [LARGE SCALE GENOMIC DNA]</scope>
    <source>
        <tissue evidence="2">Muscle</tissue>
    </source>
</reference>
<keyword evidence="3" id="KW-1185">Reference proteome</keyword>
<evidence type="ECO:0000313" key="2">
    <source>
        <dbReference type="EMBL" id="MPD01226.1"/>
    </source>
</evidence>
<organism evidence="2 3">
    <name type="scientific">Portunus trituberculatus</name>
    <name type="common">Swimming crab</name>
    <name type="synonym">Neptunus trituberculatus</name>
    <dbReference type="NCBI Taxonomy" id="210409"/>
    <lineage>
        <taxon>Eukaryota</taxon>
        <taxon>Metazoa</taxon>
        <taxon>Ecdysozoa</taxon>
        <taxon>Arthropoda</taxon>
        <taxon>Crustacea</taxon>
        <taxon>Multicrustacea</taxon>
        <taxon>Malacostraca</taxon>
        <taxon>Eumalacostraca</taxon>
        <taxon>Eucarida</taxon>
        <taxon>Decapoda</taxon>
        <taxon>Pleocyemata</taxon>
        <taxon>Brachyura</taxon>
        <taxon>Eubrachyura</taxon>
        <taxon>Portunoidea</taxon>
        <taxon>Portunidae</taxon>
        <taxon>Portuninae</taxon>
        <taxon>Portunus</taxon>
    </lineage>
</organism>
<gene>
    <name evidence="2" type="ORF">E2C01_096744</name>
</gene>
<feature type="region of interest" description="Disordered" evidence="1">
    <location>
        <begin position="55"/>
        <end position="78"/>
    </location>
</feature>
<dbReference type="EMBL" id="VSRR010126244">
    <property type="protein sequence ID" value="MPD01226.1"/>
    <property type="molecule type" value="Genomic_DNA"/>
</dbReference>
<dbReference type="Proteomes" id="UP000324222">
    <property type="component" value="Unassembled WGS sequence"/>
</dbReference>
<protein>
    <submittedName>
        <fullName evidence="2">Uncharacterized protein</fullName>
    </submittedName>
</protein>
<dbReference type="AlphaFoldDB" id="A0A5B7K2U2"/>
<comment type="caution">
    <text evidence="2">The sequence shown here is derived from an EMBL/GenBank/DDBJ whole genome shotgun (WGS) entry which is preliminary data.</text>
</comment>
<evidence type="ECO:0000256" key="1">
    <source>
        <dbReference type="SAM" id="MobiDB-lite"/>
    </source>
</evidence>
<name>A0A5B7K2U2_PORTR</name>
<evidence type="ECO:0000313" key="3">
    <source>
        <dbReference type="Proteomes" id="UP000324222"/>
    </source>
</evidence>
<proteinExistence type="predicted"/>
<sequence length="78" mass="8689">MSSQTCKYIVENPVRKILKNNSPTTILDPTPMEDMVPEVFPVCTVTRAMAKRGTAEEDEVAQEDPSLGDFFVEPSELN</sequence>